<dbReference type="STRING" id="1073089.A0A1L9RTA3"/>
<dbReference type="PANTHER" id="PTHR42345">
    <property type="entry name" value="TPR_REGION DOMAIN-CONTAINING PROTEIN"/>
    <property type="match status" value="1"/>
</dbReference>
<gene>
    <name evidence="2" type="ORF">ASPWEDRAFT_103566</name>
</gene>
<dbReference type="GeneID" id="63743424"/>
<keyword evidence="3" id="KW-1185">Reference proteome</keyword>
<protein>
    <submittedName>
        <fullName evidence="2">Uncharacterized protein</fullName>
    </submittedName>
</protein>
<evidence type="ECO:0000313" key="3">
    <source>
        <dbReference type="Proteomes" id="UP000184383"/>
    </source>
</evidence>
<accession>A0A1L9RTA3</accession>
<dbReference type="Proteomes" id="UP000184383">
    <property type="component" value="Unassembled WGS sequence"/>
</dbReference>
<feature type="region of interest" description="Disordered" evidence="1">
    <location>
        <begin position="1"/>
        <end position="109"/>
    </location>
</feature>
<sequence>MSSFFRRLSHPSSPATSDSDTETRKQNGPTKRRLSLPSNRENHGNNPIDDLFRRHNTHDNHLGPYSSDKREDPIQQVEDHERPAVPEHRKHTDTQAREKASKTKSHSGLHISHYHDTALTRKDLIGLFSGAPFFLLEKGKHNHYYPEVIFPWDEHDHSILNMWDRKRLPHASYTLCTLHAHLPVPDGLVVKGDTPVHLDGTRRLDAPKRATFDIGVFEVPNMLSMNGKEPGSVGFRHYLELSVADSIRYTGPEKPRECSDIRRVSQLPAAKAYNLLGHYHDSYARCRDGTVYDRKKLLCEGPSAWKEIGVREINLKHLVDRLKTIRNLRQEILYGEKERTIADVESPRDLYNGLFTKFLHTPPHALVMDSRDKHSIKSQIKVLTTVLSTRGAWIDFGLVEWRLRVGQILWEALPHFDGDFLEHDIKHDDTQKLWIDQGLERKWFLIQMLLAGELLLRLDAIVRLGMSQKSRDPAVTTIDVYHYHKLRNHKVDWDLVVVRRFLDTLDISYTHPQSSSDSLRDPGRPHDKHHHSFFEKSLFESLTRKAPFVPESAWDCTLAPIRVKQQLQGLFVFAENIGWPRIDGLKERFRSRIGDGDTIRLTTDIYRHPIHRILTNRSIRLGKKEMYGRSPSRRLILLQNPREQDNTSSLEIGGWLSRSWISGFVIPGEAISHLLICTVLENDPDAMAKLGPVANLYGGFSYDGRSWWSKQCIVGRVLSSLQVTEACIAWMSSPILPVDMSTSKAIENTWFDVHVKETPKAEERPRIKQGNALSRESTPLGMGKLSSEEFSLPVDKALDDEPNAQVEFQRLEFSIKEQTEENRHITVVDEASMSFSLRFDSSNSPATISFPLCYNARFITSHECRRPFGIASCQCAPCLQKPQSPSTLQEHSRLPSHPLHKFYSYEYLPLQSLNQMPAPKKASSTDDDPHSSDKVIVVDARGSRDKETFVRAWCASVGADAIVGRIGRTCLSCCVREALAIDVRVVIRVGD</sequence>
<organism evidence="2 3">
    <name type="scientific">Aspergillus wentii DTO 134E9</name>
    <dbReference type="NCBI Taxonomy" id="1073089"/>
    <lineage>
        <taxon>Eukaryota</taxon>
        <taxon>Fungi</taxon>
        <taxon>Dikarya</taxon>
        <taxon>Ascomycota</taxon>
        <taxon>Pezizomycotina</taxon>
        <taxon>Eurotiomycetes</taxon>
        <taxon>Eurotiomycetidae</taxon>
        <taxon>Eurotiales</taxon>
        <taxon>Aspergillaceae</taxon>
        <taxon>Aspergillus</taxon>
        <taxon>Aspergillus subgen. Cremei</taxon>
    </lineage>
</organism>
<evidence type="ECO:0000256" key="1">
    <source>
        <dbReference type="SAM" id="MobiDB-lite"/>
    </source>
</evidence>
<dbReference type="OrthoDB" id="20872at2759"/>
<proteinExistence type="predicted"/>
<dbReference type="EMBL" id="KV878210">
    <property type="protein sequence ID" value="OJJ38134.1"/>
    <property type="molecule type" value="Genomic_DNA"/>
</dbReference>
<evidence type="ECO:0000313" key="2">
    <source>
        <dbReference type="EMBL" id="OJJ38134.1"/>
    </source>
</evidence>
<feature type="compositionally biased region" description="Basic and acidic residues" evidence="1">
    <location>
        <begin position="50"/>
        <end position="101"/>
    </location>
</feature>
<dbReference type="RefSeq" id="XP_040691810.1">
    <property type="nucleotide sequence ID" value="XM_040827576.1"/>
</dbReference>
<dbReference type="AlphaFoldDB" id="A0A1L9RTA3"/>
<reference evidence="3" key="1">
    <citation type="journal article" date="2017" name="Genome Biol.">
        <title>Comparative genomics reveals high biological diversity and specific adaptations in the industrially and medically important fungal genus Aspergillus.</title>
        <authorList>
            <person name="de Vries R.P."/>
            <person name="Riley R."/>
            <person name="Wiebenga A."/>
            <person name="Aguilar-Osorio G."/>
            <person name="Amillis S."/>
            <person name="Uchima C.A."/>
            <person name="Anderluh G."/>
            <person name="Asadollahi M."/>
            <person name="Askin M."/>
            <person name="Barry K."/>
            <person name="Battaglia E."/>
            <person name="Bayram O."/>
            <person name="Benocci T."/>
            <person name="Braus-Stromeyer S.A."/>
            <person name="Caldana C."/>
            <person name="Canovas D."/>
            <person name="Cerqueira G.C."/>
            <person name="Chen F."/>
            <person name="Chen W."/>
            <person name="Choi C."/>
            <person name="Clum A."/>
            <person name="Dos Santos R.A."/>
            <person name="Damasio A.R."/>
            <person name="Diallinas G."/>
            <person name="Emri T."/>
            <person name="Fekete E."/>
            <person name="Flipphi M."/>
            <person name="Freyberg S."/>
            <person name="Gallo A."/>
            <person name="Gournas C."/>
            <person name="Habgood R."/>
            <person name="Hainaut M."/>
            <person name="Harispe M.L."/>
            <person name="Henrissat B."/>
            <person name="Hilden K.S."/>
            <person name="Hope R."/>
            <person name="Hossain A."/>
            <person name="Karabika E."/>
            <person name="Karaffa L."/>
            <person name="Karanyi Z."/>
            <person name="Krasevec N."/>
            <person name="Kuo A."/>
            <person name="Kusch H."/>
            <person name="LaButti K."/>
            <person name="Lagendijk E.L."/>
            <person name="Lapidus A."/>
            <person name="Levasseur A."/>
            <person name="Lindquist E."/>
            <person name="Lipzen A."/>
            <person name="Logrieco A.F."/>
            <person name="MacCabe A."/>
            <person name="Maekelae M.R."/>
            <person name="Malavazi I."/>
            <person name="Melin P."/>
            <person name="Meyer V."/>
            <person name="Mielnichuk N."/>
            <person name="Miskei M."/>
            <person name="Molnar A.P."/>
            <person name="Mule G."/>
            <person name="Ngan C.Y."/>
            <person name="Orejas M."/>
            <person name="Orosz E."/>
            <person name="Ouedraogo J.P."/>
            <person name="Overkamp K.M."/>
            <person name="Park H.-S."/>
            <person name="Perrone G."/>
            <person name="Piumi F."/>
            <person name="Punt P.J."/>
            <person name="Ram A.F."/>
            <person name="Ramon A."/>
            <person name="Rauscher S."/>
            <person name="Record E."/>
            <person name="Riano-Pachon D.M."/>
            <person name="Robert V."/>
            <person name="Roehrig J."/>
            <person name="Ruller R."/>
            <person name="Salamov A."/>
            <person name="Salih N.S."/>
            <person name="Samson R.A."/>
            <person name="Sandor E."/>
            <person name="Sanguinetti M."/>
            <person name="Schuetze T."/>
            <person name="Sepcic K."/>
            <person name="Shelest E."/>
            <person name="Sherlock G."/>
            <person name="Sophianopoulou V."/>
            <person name="Squina F.M."/>
            <person name="Sun H."/>
            <person name="Susca A."/>
            <person name="Todd R.B."/>
            <person name="Tsang A."/>
            <person name="Unkles S.E."/>
            <person name="van de Wiele N."/>
            <person name="van Rossen-Uffink D."/>
            <person name="Oliveira J.V."/>
            <person name="Vesth T.C."/>
            <person name="Visser J."/>
            <person name="Yu J.-H."/>
            <person name="Zhou M."/>
            <person name="Andersen M.R."/>
            <person name="Archer D.B."/>
            <person name="Baker S.E."/>
            <person name="Benoit I."/>
            <person name="Brakhage A.A."/>
            <person name="Braus G.H."/>
            <person name="Fischer R."/>
            <person name="Frisvad J.C."/>
            <person name="Goldman G.H."/>
            <person name="Houbraken J."/>
            <person name="Oakley B."/>
            <person name="Pocsi I."/>
            <person name="Scazzocchio C."/>
            <person name="Seiboth B."/>
            <person name="vanKuyk P.A."/>
            <person name="Wortman J."/>
            <person name="Dyer P.S."/>
            <person name="Grigoriev I.V."/>
        </authorList>
    </citation>
    <scope>NUCLEOTIDE SEQUENCE [LARGE SCALE GENOMIC DNA]</scope>
    <source>
        <strain evidence="3">DTO 134E9</strain>
    </source>
</reference>
<dbReference type="VEuPathDB" id="FungiDB:ASPWEDRAFT_103566"/>
<feature type="region of interest" description="Disordered" evidence="1">
    <location>
        <begin position="761"/>
        <end position="782"/>
    </location>
</feature>
<name>A0A1L9RTA3_ASPWE</name>
<dbReference type="PANTHER" id="PTHR42345:SF2">
    <property type="entry name" value="HELICASE-LIKE PROTEIN"/>
    <property type="match status" value="1"/>
</dbReference>